<dbReference type="InterPro" id="IPR036879">
    <property type="entry name" value="TF_MADSbox_sf"/>
</dbReference>
<dbReference type="EMBL" id="BSYO01000021">
    <property type="protein sequence ID" value="GMH20368.1"/>
    <property type="molecule type" value="Genomic_DNA"/>
</dbReference>
<keyword evidence="3" id="KW-0238">DNA-binding</keyword>
<evidence type="ECO:0000256" key="4">
    <source>
        <dbReference type="ARBA" id="ARBA00023163"/>
    </source>
</evidence>
<evidence type="ECO:0000256" key="3">
    <source>
        <dbReference type="ARBA" id="ARBA00023125"/>
    </source>
</evidence>
<dbReference type="PANTHER" id="PTHR11945">
    <property type="entry name" value="MADS BOX PROTEIN"/>
    <property type="match status" value="1"/>
</dbReference>
<dbReference type="PANTHER" id="PTHR11945:SF725">
    <property type="entry name" value="AGAMOUS-LIKE 58-RELATED"/>
    <property type="match status" value="1"/>
</dbReference>
<feature type="coiled-coil region" evidence="6">
    <location>
        <begin position="100"/>
        <end position="134"/>
    </location>
</feature>
<dbReference type="PROSITE" id="PS50066">
    <property type="entry name" value="MADS_BOX_2"/>
    <property type="match status" value="1"/>
</dbReference>
<keyword evidence="4" id="KW-0804">Transcription</keyword>
<evidence type="ECO:0000256" key="6">
    <source>
        <dbReference type="SAM" id="Coils"/>
    </source>
</evidence>
<evidence type="ECO:0000256" key="5">
    <source>
        <dbReference type="ARBA" id="ARBA00023242"/>
    </source>
</evidence>
<organism evidence="9 10">
    <name type="scientific">Nepenthes gracilis</name>
    <name type="common">Slender pitcher plant</name>
    <dbReference type="NCBI Taxonomy" id="150966"/>
    <lineage>
        <taxon>Eukaryota</taxon>
        <taxon>Viridiplantae</taxon>
        <taxon>Streptophyta</taxon>
        <taxon>Embryophyta</taxon>
        <taxon>Tracheophyta</taxon>
        <taxon>Spermatophyta</taxon>
        <taxon>Magnoliopsida</taxon>
        <taxon>eudicotyledons</taxon>
        <taxon>Gunneridae</taxon>
        <taxon>Pentapetalae</taxon>
        <taxon>Caryophyllales</taxon>
        <taxon>Nepenthaceae</taxon>
        <taxon>Nepenthes</taxon>
    </lineage>
</organism>
<protein>
    <recommendedName>
        <fullName evidence="8">MADS-box domain-containing protein</fullName>
    </recommendedName>
</protein>
<dbReference type="InterPro" id="IPR002100">
    <property type="entry name" value="TF_MADSbox"/>
</dbReference>
<proteinExistence type="predicted"/>
<name>A0AAD3XWR7_NEPGR</name>
<comment type="caution">
    <text evidence="9">The sequence shown here is derived from an EMBL/GenBank/DDBJ whole genome shotgun (WGS) entry which is preliminary data.</text>
</comment>
<dbReference type="Proteomes" id="UP001279734">
    <property type="component" value="Unassembled WGS sequence"/>
</dbReference>
<evidence type="ECO:0000313" key="10">
    <source>
        <dbReference type="Proteomes" id="UP001279734"/>
    </source>
</evidence>
<keyword evidence="6" id="KW-0175">Coiled coil</keyword>
<dbReference type="GO" id="GO:0000978">
    <property type="term" value="F:RNA polymerase II cis-regulatory region sequence-specific DNA binding"/>
    <property type="evidence" value="ECO:0007669"/>
    <property type="project" value="TreeGrafter"/>
</dbReference>
<evidence type="ECO:0000256" key="1">
    <source>
        <dbReference type="ARBA" id="ARBA00004123"/>
    </source>
</evidence>
<comment type="subcellular location">
    <subcellularLocation>
        <location evidence="1">Nucleus</location>
    </subcellularLocation>
</comment>
<keyword evidence="2" id="KW-0805">Transcription regulation</keyword>
<dbReference type="AlphaFoldDB" id="A0AAD3XWR7"/>
<dbReference type="Gene3D" id="6.10.140.920">
    <property type="match status" value="1"/>
</dbReference>
<feature type="compositionally biased region" description="Polar residues" evidence="7">
    <location>
        <begin position="183"/>
        <end position="198"/>
    </location>
</feature>
<dbReference type="CDD" id="cd00265">
    <property type="entry name" value="MADS_MEF2_like"/>
    <property type="match status" value="1"/>
</dbReference>
<dbReference type="FunFam" id="3.40.1810.10:FF:000006">
    <property type="entry name" value="Agamous-like MADS-box protein AGL62"/>
    <property type="match status" value="1"/>
</dbReference>
<feature type="region of interest" description="Disordered" evidence="7">
    <location>
        <begin position="183"/>
        <end position="210"/>
    </location>
</feature>
<dbReference type="InterPro" id="IPR033896">
    <property type="entry name" value="MEF2-like_N"/>
</dbReference>
<evidence type="ECO:0000256" key="7">
    <source>
        <dbReference type="SAM" id="MobiDB-lite"/>
    </source>
</evidence>
<dbReference type="GO" id="GO:0005634">
    <property type="term" value="C:nucleus"/>
    <property type="evidence" value="ECO:0007669"/>
    <property type="project" value="UniProtKB-SubCell"/>
</dbReference>
<evidence type="ECO:0000256" key="2">
    <source>
        <dbReference type="ARBA" id="ARBA00023015"/>
    </source>
</evidence>
<dbReference type="PRINTS" id="PR00404">
    <property type="entry name" value="MADSDOMAIN"/>
</dbReference>
<dbReference type="GO" id="GO:0000981">
    <property type="term" value="F:DNA-binding transcription factor activity, RNA polymerase II-specific"/>
    <property type="evidence" value="ECO:0007669"/>
    <property type="project" value="TreeGrafter"/>
</dbReference>
<gene>
    <name evidence="9" type="ORF">Nepgr_022209</name>
</gene>
<dbReference type="GO" id="GO:0046983">
    <property type="term" value="F:protein dimerization activity"/>
    <property type="evidence" value="ECO:0007669"/>
    <property type="project" value="InterPro"/>
</dbReference>
<evidence type="ECO:0000259" key="8">
    <source>
        <dbReference type="PROSITE" id="PS50066"/>
    </source>
</evidence>
<dbReference type="Pfam" id="PF00319">
    <property type="entry name" value="SRF-TF"/>
    <property type="match status" value="1"/>
</dbReference>
<dbReference type="SMART" id="SM00432">
    <property type="entry name" value="MADS"/>
    <property type="match status" value="1"/>
</dbReference>
<evidence type="ECO:0000313" key="9">
    <source>
        <dbReference type="EMBL" id="GMH20368.1"/>
    </source>
</evidence>
<dbReference type="SUPFAM" id="SSF55455">
    <property type="entry name" value="SRF-like"/>
    <property type="match status" value="1"/>
</dbReference>
<reference evidence="9" key="1">
    <citation type="submission" date="2023-05" db="EMBL/GenBank/DDBJ databases">
        <title>Nepenthes gracilis genome sequencing.</title>
        <authorList>
            <person name="Fukushima K."/>
        </authorList>
    </citation>
    <scope>NUCLEOTIDE SEQUENCE</scope>
    <source>
        <strain evidence="9">SING2019-196</strain>
    </source>
</reference>
<dbReference type="GO" id="GO:0045944">
    <property type="term" value="P:positive regulation of transcription by RNA polymerase II"/>
    <property type="evidence" value="ECO:0007669"/>
    <property type="project" value="InterPro"/>
</dbReference>
<dbReference type="Gene3D" id="3.40.1810.10">
    <property type="entry name" value="Transcription factor, MADS-box"/>
    <property type="match status" value="1"/>
</dbReference>
<feature type="domain" description="MADS-box" evidence="8">
    <location>
        <begin position="7"/>
        <end position="67"/>
    </location>
</feature>
<sequence>MAQKMSRGRQKIELRRIENEEDRLITFSKRRAGIYKKATEISTLCGVDVGVLVFSPSGKPFTYGVPSIEAVADKFLGREKPPSANDITTKLFEAHRKAKIDEHNNTYNELAARVEVLRREGERLAKTKRAIQEQCWWDADIEDLTLHEEEQFTASMEELKRTAMQRVGELAVAGASASLTAPSVAGSSANATAPTSDQGFGFGDERGPCA</sequence>
<keyword evidence="5" id="KW-0539">Nucleus</keyword>
<accession>A0AAD3XWR7</accession>
<keyword evidence="10" id="KW-1185">Reference proteome</keyword>